<dbReference type="EMBL" id="AP019860">
    <property type="protein sequence ID" value="BBM83360.1"/>
    <property type="molecule type" value="Genomic_DNA"/>
</dbReference>
<dbReference type="Proteomes" id="UP000326354">
    <property type="component" value="Chromosome"/>
</dbReference>
<dbReference type="KEGG" id="uam:UABAM_01712"/>
<dbReference type="AlphaFoldDB" id="A0A5S9ILQ2"/>
<organism evidence="1 2">
    <name type="scientific">Uabimicrobium amorphum</name>
    <dbReference type="NCBI Taxonomy" id="2596890"/>
    <lineage>
        <taxon>Bacteria</taxon>
        <taxon>Pseudomonadati</taxon>
        <taxon>Planctomycetota</taxon>
        <taxon>Candidatus Uabimicrobiia</taxon>
        <taxon>Candidatus Uabimicrobiales</taxon>
        <taxon>Candidatus Uabimicrobiaceae</taxon>
        <taxon>Candidatus Uabimicrobium</taxon>
    </lineage>
</organism>
<reference evidence="1 2" key="1">
    <citation type="submission" date="2019-08" db="EMBL/GenBank/DDBJ databases">
        <title>Complete genome sequence of Candidatus Uab amorphum.</title>
        <authorList>
            <person name="Shiratori T."/>
            <person name="Suzuki S."/>
            <person name="Kakizawa Y."/>
            <person name="Ishida K."/>
        </authorList>
    </citation>
    <scope>NUCLEOTIDE SEQUENCE [LARGE SCALE GENOMIC DNA]</scope>
    <source>
        <strain evidence="1 2">SRT547</strain>
    </source>
</reference>
<proteinExistence type="predicted"/>
<evidence type="ECO:0000313" key="1">
    <source>
        <dbReference type="EMBL" id="BBM83360.1"/>
    </source>
</evidence>
<name>A0A5S9ILQ2_UABAM</name>
<dbReference type="OrthoDB" id="458441at2"/>
<dbReference type="RefSeq" id="WP_151967561.1">
    <property type="nucleotide sequence ID" value="NZ_AP019860.1"/>
</dbReference>
<gene>
    <name evidence="1" type="ORF">UABAM_01712</name>
</gene>
<accession>A0A5S9ILQ2</accession>
<keyword evidence="2" id="KW-1185">Reference proteome</keyword>
<protein>
    <submittedName>
        <fullName evidence="1">Uncharacterized protein</fullName>
    </submittedName>
</protein>
<sequence length="163" mass="19079">MNWVLKILMWLLGFWKTLPAHQKKLIIQTIIKTFINIFRNIYSYYKNKKNKHNLNKEEKVNIDDFFSDESSDKNVPQNASIQTTSLQTSTATLSLDIHNILGTKGNQEKKFSDDISKTIHSKQFMDELSKKIDIPKENESEEEFIERAGEAMKSLLYEKFNLS</sequence>
<evidence type="ECO:0000313" key="2">
    <source>
        <dbReference type="Proteomes" id="UP000326354"/>
    </source>
</evidence>